<dbReference type="Gene3D" id="3.10.129.10">
    <property type="entry name" value="Hotdog Thioesterase"/>
    <property type="match status" value="1"/>
</dbReference>
<evidence type="ECO:0000256" key="1">
    <source>
        <dbReference type="SAM" id="Phobius"/>
    </source>
</evidence>
<dbReference type="AlphaFoldDB" id="A0A5B8XPR0"/>
<dbReference type="EMBL" id="CP042467">
    <property type="protein sequence ID" value="QED27067.1"/>
    <property type="molecule type" value="Genomic_DNA"/>
</dbReference>
<reference evidence="2 3" key="1">
    <citation type="submission" date="2019-08" db="EMBL/GenBank/DDBJ databases">
        <authorList>
            <person name="Liang Q."/>
        </authorList>
    </citation>
    <scope>NUCLEOTIDE SEQUENCE [LARGE SCALE GENOMIC DNA]</scope>
    <source>
        <strain evidence="2 3">V1718</strain>
    </source>
</reference>
<protein>
    <submittedName>
        <fullName evidence="2">DUF4442 domain-containing protein</fullName>
    </submittedName>
</protein>
<evidence type="ECO:0000313" key="2">
    <source>
        <dbReference type="EMBL" id="QED27067.1"/>
    </source>
</evidence>
<dbReference type="KEGG" id="bbae:FRD01_07390"/>
<dbReference type="Proteomes" id="UP000321595">
    <property type="component" value="Chromosome"/>
</dbReference>
<gene>
    <name evidence="2" type="ORF">FRD01_07390</name>
</gene>
<dbReference type="SUPFAM" id="SSF54637">
    <property type="entry name" value="Thioesterase/thiol ester dehydrase-isomerase"/>
    <property type="match status" value="1"/>
</dbReference>
<feature type="transmembrane region" description="Helical" evidence="1">
    <location>
        <begin position="63"/>
        <end position="87"/>
    </location>
</feature>
<dbReference type="Pfam" id="PF14539">
    <property type="entry name" value="DUF4442"/>
    <property type="match status" value="1"/>
</dbReference>
<keyword evidence="3" id="KW-1185">Reference proteome</keyword>
<name>A0A5B8XPR0_9DELT</name>
<keyword evidence="1" id="KW-0812">Transmembrane</keyword>
<sequence length="164" mass="18081">MSHTDMKMNSGGQKFQKRVMNPRVFKAYMLGKAPLLGVTGAYLEHLDTHSGRLILPASRRVKNLFGSLFSAALLAGAETLTGALIVLHMRNQGKKLSPRVTTCSVETLDWEFSDLKLVAHDGERYADFVRRVAASGIKESETFEVVASSGSTLTHRISLTWTLE</sequence>
<dbReference type="RefSeq" id="WP_146958752.1">
    <property type="nucleotide sequence ID" value="NZ_CP042467.1"/>
</dbReference>
<feature type="transmembrane region" description="Helical" evidence="1">
    <location>
        <begin position="24"/>
        <end position="43"/>
    </location>
</feature>
<dbReference type="InterPro" id="IPR027961">
    <property type="entry name" value="DUF4442"/>
</dbReference>
<evidence type="ECO:0000313" key="3">
    <source>
        <dbReference type="Proteomes" id="UP000321595"/>
    </source>
</evidence>
<dbReference type="InterPro" id="IPR029069">
    <property type="entry name" value="HotDog_dom_sf"/>
</dbReference>
<dbReference type="OrthoDB" id="9994731at2"/>
<keyword evidence="1" id="KW-0472">Membrane</keyword>
<accession>A0A5B8XPR0</accession>
<keyword evidence="1" id="KW-1133">Transmembrane helix</keyword>
<proteinExistence type="predicted"/>
<organism evidence="2 3">
    <name type="scientific">Microvenator marinus</name>
    <dbReference type="NCBI Taxonomy" id="2600177"/>
    <lineage>
        <taxon>Bacteria</taxon>
        <taxon>Deltaproteobacteria</taxon>
        <taxon>Bradymonadales</taxon>
        <taxon>Microvenatoraceae</taxon>
        <taxon>Microvenator</taxon>
    </lineage>
</organism>